<accession>A0ABV1E5P3</accession>
<sequence>MRENTPEPYCALITKESVCMLLRECVGVLRENKGLEMVHVEAQDGTFVSVKL</sequence>
<protein>
    <submittedName>
        <fullName evidence="1">Uncharacterized protein</fullName>
    </submittedName>
</protein>
<proteinExistence type="predicted"/>
<evidence type="ECO:0000313" key="2">
    <source>
        <dbReference type="Proteomes" id="UP001489509"/>
    </source>
</evidence>
<reference evidence="1 2" key="1">
    <citation type="submission" date="2024-03" db="EMBL/GenBank/DDBJ databases">
        <title>Human intestinal bacterial collection.</title>
        <authorList>
            <person name="Pauvert C."/>
            <person name="Hitch T.C.A."/>
            <person name="Clavel T."/>
        </authorList>
    </citation>
    <scope>NUCLEOTIDE SEQUENCE [LARGE SCALE GENOMIC DNA]</scope>
    <source>
        <strain evidence="1 2">CLA-JM-H44</strain>
    </source>
</reference>
<dbReference type="Proteomes" id="UP001489509">
    <property type="component" value="Unassembled WGS sequence"/>
</dbReference>
<gene>
    <name evidence="1" type="ORF">WMO26_11015</name>
</gene>
<name>A0ABV1E5P3_9FIRM</name>
<organism evidence="1 2">
    <name type="scientific">Solibaculum intestinale</name>
    <dbReference type="NCBI Taxonomy" id="3133165"/>
    <lineage>
        <taxon>Bacteria</taxon>
        <taxon>Bacillati</taxon>
        <taxon>Bacillota</taxon>
        <taxon>Clostridia</taxon>
        <taxon>Eubacteriales</taxon>
        <taxon>Oscillospiraceae</taxon>
        <taxon>Solibaculum</taxon>
    </lineage>
</organism>
<comment type="caution">
    <text evidence="1">The sequence shown here is derived from an EMBL/GenBank/DDBJ whole genome shotgun (WGS) entry which is preliminary data.</text>
</comment>
<evidence type="ECO:0000313" key="1">
    <source>
        <dbReference type="EMBL" id="MEQ2441358.1"/>
    </source>
</evidence>
<dbReference type="EMBL" id="JBBMFD010000022">
    <property type="protein sequence ID" value="MEQ2441358.1"/>
    <property type="molecule type" value="Genomic_DNA"/>
</dbReference>
<keyword evidence="2" id="KW-1185">Reference proteome</keyword>